<dbReference type="PANTHER" id="PTHR39206:SF1">
    <property type="entry name" value="SLL8004 PROTEIN"/>
    <property type="match status" value="1"/>
</dbReference>
<comment type="caution">
    <text evidence="2">The sequence shown here is derived from an EMBL/GenBank/DDBJ whole genome shotgun (WGS) entry which is preliminary data.</text>
</comment>
<dbReference type="InterPro" id="IPR027417">
    <property type="entry name" value="P-loop_NTPase"/>
</dbReference>
<evidence type="ECO:0000313" key="2">
    <source>
        <dbReference type="EMBL" id="TPG31093.1"/>
    </source>
</evidence>
<proteinExistence type="predicted"/>
<dbReference type="SUPFAM" id="SSF52540">
    <property type="entry name" value="P-loop containing nucleoside triphosphate hydrolases"/>
    <property type="match status" value="1"/>
</dbReference>
<dbReference type="Proteomes" id="UP000319700">
    <property type="component" value="Unassembled WGS sequence"/>
</dbReference>
<evidence type="ECO:0000256" key="1">
    <source>
        <dbReference type="SAM" id="MobiDB-lite"/>
    </source>
</evidence>
<dbReference type="RefSeq" id="WP_140512024.1">
    <property type="nucleotide sequence ID" value="NZ_RCZH01000031.1"/>
</dbReference>
<evidence type="ECO:0000313" key="3">
    <source>
        <dbReference type="Proteomes" id="UP000319700"/>
    </source>
</evidence>
<name>A0A502E0G8_9FLAO</name>
<dbReference type="PANTHER" id="PTHR39206">
    <property type="entry name" value="SLL8004 PROTEIN"/>
    <property type="match status" value="1"/>
</dbReference>
<accession>A0A502E0G8</accession>
<keyword evidence="3" id="KW-1185">Reference proteome</keyword>
<dbReference type="Gene3D" id="3.40.50.300">
    <property type="entry name" value="P-loop containing nucleotide triphosphate hydrolases"/>
    <property type="match status" value="1"/>
</dbReference>
<organism evidence="2 3">
    <name type="scientific">Flavobacterium pectinovorum</name>
    <dbReference type="NCBI Taxonomy" id="29533"/>
    <lineage>
        <taxon>Bacteria</taxon>
        <taxon>Pseudomonadati</taxon>
        <taxon>Bacteroidota</taxon>
        <taxon>Flavobacteriia</taxon>
        <taxon>Flavobacteriales</taxon>
        <taxon>Flavobacteriaceae</taxon>
        <taxon>Flavobacterium</taxon>
    </lineage>
</organism>
<protein>
    <submittedName>
        <fullName evidence="2">Zeta toxin</fullName>
    </submittedName>
</protein>
<gene>
    <name evidence="2" type="ORF">EAH81_27135</name>
</gene>
<dbReference type="AlphaFoldDB" id="A0A502E0G8"/>
<feature type="region of interest" description="Disordered" evidence="1">
    <location>
        <begin position="192"/>
        <end position="211"/>
    </location>
</feature>
<dbReference type="OrthoDB" id="9791543at2"/>
<sequence>MSKNLYIIAGCNGAGKTTASFTILPEILNCKEFVNADEIAKGLSPFQPEKVAFEAGRIMLHRINELLANNEVFAFETTLATKSYKQKVITAQEKDYKVVLLFFWLNNVDLAIERVKLRVQDGGHNIETDVIKRRYKNGITNLFDIYLPIVNEALIFDNTAVEAELIAQKTLGNDIEVINKIKFDKLKNDESWENTKQQQQQQQQHRLRRRL</sequence>
<reference evidence="2 3" key="1">
    <citation type="journal article" date="2019" name="Environ. Microbiol.">
        <title>Species interactions and distinct microbial communities in high Arctic permafrost affected cryosols are associated with the CH4 and CO2 gas fluxes.</title>
        <authorList>
            <person name="Altshuler I."/>
            <person name="Hamel J."/>
            <person name="Turney S."/>
            <person name="Magnuson E."/>
            <person name="Levesque R."/>
            <person name="Greer C."/>
            <person name="Whyte L.G."/>
        </authorList>
    </citation>
    <scope>NUCLEOTIDE SEQUENCE [LARGE SCALE GENOMIC DNA]</scope>
    <source>
        <strain evidence="2 3">42</strain>
    </source>
</reference>
<dbReference type="EMBL" id="RCZH01000031">
    <property type="protein sequence ID" value="TPG31093.1"/>
    <property type="molecule type" value="Genomic_DNA"/>
</dbReference>